<sequence>MGTGAGADTGTVRVFRRPAYWWFSVLAGVAFYGIALVVASPLVREPVPAFVVSGVVVFLWALGWDSSFRCTDSHVSSVNLLVTTTVPWADVQKVTLDGALAITLKDGEELGSVAFGGSLLGDLTGYRTHRRAFEELRSTHRKARAARRGDPYRGTVRRKVTFAWRRLLWALAVVYVPLTVLAVL</sequence>
<accession>A0A927GMK7</accession>
<proteinExistence type="predicted"/>
<evidence type="ECO:0000313" key="2">
    <source>
        <dbReference type="EMBL" id="MBD2828019.1"/>
    </source>
</evidence>
<name>A0A927GMK7_STRGL</name>
<reference evidence="2" key="1">
    <citation type="journal article" date="2020" name="PLoS ONE">
        <title>Isolation and characterization of Streptomyces bacteriophages and Streptomyces strains encoding biosynthetic arsenals: Streptomyces strains and phages for antibiotic discovery.</title>
        <authorList>
            <person name="Montano E.T."/>
            <person name="Nideffer J.F."/>
            <person name="Brumage L."/>
            <person name="Erb M."/>
            <person name="Derman A.I."/>
            <person name="Davis J.P."/>
            <person name="Estrada E."/>
            <person name="Fu S."/>
            <person name="Le D."/>
            <person name="Vuppala A."/>
            <person name="Tran C."/>
            <person name="Luterstein E."/>
            <person name="Lakkaraju S."/>
            <person name="Panchagnula S."/>
            <person name="Ren C."/>
            <person name="Doan J."/>
            <person name="Tran S."/>
            <person name="Soriano J."/>
            <person name="Fujita Y."/>
            <person name="Gutala P."/>
            <person name="Fujii Q."/>
            <person name="Lee M."/>
            <person name="Bui A."/>
            <person name="Villarreal C."/>
            <person name="Shing S.R."/>
            <person name="Kim S."/>
            <person name="Freeman D."/>
            <person name="Racha V."/>
            <person name="Ho A."/>
            <person name="Kumar P."/>
            <person name="Falah K."/>
            <person name="Dawson T."/>
            <person name="Enustun E."/>
            <person name="Prichard A."/>
            <person name="Gomez A."/>
            <person name="Khanna K."/>
            <person name="Trigg S."/>
            <person name="Fernandez L."/>
            <person name="Pogliano K."/>
            <person name="Pogliano J."/>
        </authorList>
    </citation>
    <scope>NUCLEOTIDE SEQUENCE</scope>
    <source>
        <strain evidence="2">QF2</strain>
    </source>
</reference>
<evidence type="ECO:0008006" key="3">
    <source>
        <dbReference type="Google" id="ProtNLM"/>
    </source>
</evidence>
<keyword evidence="1" id="KW-0472">Membrane</keyword>
<evidence type="ECO:0000256" key="1">
    <source>
        <dbReference type="SAM" id="Phobius"/>
    </source>
</evidence>
<feature type="transmembrane region" description="Helical" evidence="1">
    <location>
        <begin position="20"/>
        <end position="40"/>
    </location>
</feature>
<organism evidence="2">
    <name type="scientific">Streptomyces globisporus</name>
    <dbReference type="NCBI Taxonomy" id="1908"/>
    <lineage>
        <taxon>Bacteria</taxon>
        <taxon>Bacillati</taxon>
        <taxon>Actinomycetota</taxon>
        <taxon>Actinomycetes</taxon>
        <taxon>Kitasatosporales</taxon>
        <taxon>Streptomycetaceae</taxon>
        <taxon>Streptomyces</taxon>
    </lineage>
</organism>
<feature type="transmembrane region" description="Helical" evidence="1">
    <location>
        <begin position="46"/>
        <end position="64"/>
    </location>
</feature>
<keyword evidence="1" id="KW-0812">Transmembrane</keyword>
<keyword evidence="1" id="KW-1133">Transmembrane helix</keyword>
<gene>
    <name evidence="2" type="ORF">ID875_06045</name>
</gene>
<dbReference type="EMBL" id="JACWUS010000001">
    <property type="protein sequence ID" value="MBD2828019.1"/>
    <property type="molecule type" value="Genomic_DNA"/>
</dbReference>
<dbReference type="AlphaFoldDB" id="A0A927GMK7"/>
<feature type="transmembrane region" description="Helical" evidence="1">
    <location>
        <begin position="167"/>
        <end position="183"/>
    </location>
</feature>
<protein>
    <recommendedName>
        <fullName evidence="3">PH domain-containing protein</fullName>
    </recommendedName>
</protein>
<comment type="caution">
    <text evidence="2">The sequence shown here is derived from an EMBL/GenBank/DDBJ whole genome shotgun (WGS) entry which is preliminary data.</text>
</comment>